<dbReference type="AlphaFoldDB" id="A5D0Q5"/>
<reference evidence="3" key="1">
    <citation type="journal article" date="2008" name="Genome Res.">
        <title>The genome of Pelotomaculum thermopropionicum reveals niche-associated evolution in anaerobic microbiota.</title>
        <authorList>
            <person name="Kosaka T."/>
            <person name="Kato S."/>
            <person name="Shimoyama T."/>
            <person name="Ishii S."/>
            <person name="Abe T."/>
            <person name="Watanabe K."/>
        </authorList>
    </citation>
    <scope>NUCLEOTIDE SEQUENCE [LARGE SCALE GENOMIC DNA]</scope>
    <source>
        <strain evidence="3">DSM 13744 / JCM 10971 / SI</strain>
    </source>
</reference>
<accession>A5D0Q5</accession>
<dbReference type="HOGENOM" id="CLU_1382990_0_0_9"/>
<gene>
    <name evidence="2" type="ordered locus">PTH_1981</name>
</gene>
<keyword evidence="1" id="KW-0812">Transmembrane</keyword>
<dbReference type="Proteomes" id="UP000006556">
    <property type="component" value="Chromosome"/>
</dbReference>
<evidence type="ECO:0000256" key="1">
    <source>
        <dbReference type="SAM" id="Phobius"/>
    </source>
</evidence>
<keyword evidence="1" id="KW-0472">Membrane</keyword>
<feature type="transmembrane region" description="Helical" evidence="1">
    <location>
        <begin position="116"/>
        <end position="134"/>
    </location>
</feature>
<evidence type="ECO:0000313" key="3">
    <source>
        <dbReference type="Proteomes" id="UP000006556"/>
    </source>
</evidence>
<keyword evidence="1" id="KW-1133">Transmembrane helix</keyword>
<dbReference type="KEGG" id="pth:PTH_1981"/>
<sequence>MMLLKFRQTSIKTRSRKIRRLNLFLLALLRKVRTKLNNSAAWLIMLYAARPVEMLVKKIGPVAVHLPGRLGRIAAVVDNPAGVFELFLLRQLGGNAQPGLGRGKPVPFGQPLNLPFFFYLYHPYFVYAVVQPYLNQKRGFNYQYASLRAAIGFNFFYFTANGFFYSRVGNFVQPGSGLRVGKDNGSHFFAVKLALGV</sequence>
<dbReference type="EMBL" id="AP009389">
    <property type="protein sequence ID" value="BAF60161.1"/>
    <property type="molecule type" value="Genomic_DNA"/>
</dbReference>
<evidence type="ECO:0000313" key="2">
    <source>
        <dbReference type="EMBL" id="BAF60161.1"/>
    </source>
</evidence>
<organism evidence="2 3">
    <name type="scientific">Pelotomaculum thermopropionicum (strain DSM 13744 / JCM 10971 / SI)</name>
    <dbReference type="NCBI Taxonomy" id="370438"/>
    <lineage>
        <taxon>Bacteria</taxon>
        <taxon>Bacillati</taxon>
        <taxon>Bacillota</taxon>
        <taxon>Clostridia</taxon>
        <taxon>Eubacteriales</taxon>
        <taxon>Desulfotomaculaceae</taxon>
        <taxon>Pelotomaculum</taxon>
    </lineage>
</organism>
<keyword evidence="3" id="KW-1185">Reference proteome</keyword>
<feature type="transmembrane region" description="Helical" evidence="1">
    <location>
        <begin position="146"/>
        <end position="165"/>
    </location>
</feature>
<name>A5D0Q5_PELTS</name>
<protein>
    <submittedName>
        <fullName evidence="2">Uncharacterized protein</fullName>
    </submittedName>
</protein>
<proteinExistence type="predicted"/>